<proteinExistence type="inferred from homology"/>
<dbReference type="GO" id="GO:0006412">
    <property type="term" value="P:translation"/>
    <property type="evidence" value="ECO:0007669"/>
    <property type="project" value="UniProtKB-UniRule"/>
</dbReference>
<evidence type="ECO:0000313" key="9">
    <source>
        <dbReference type="Proteomes" id="UP000032420"/>
    </source>
</evidence>
<evidence type="ECO:0000313" key="8">
    <source>
        <dbReference type="EMBL" id="CDZ16358.1"/>
    </source>
</evidence>
<comment type="function">
    <text evidence="6">One of the primary rRNA binding proteins, it binds directly to 16S rRNA where it nucleates assembly of the head domain of the 30S subunit. Is located at the subunit interface close to the decoding center, probably blocks exit of the E-site tRNA.</text>
</comment>
<evidence type="ECO:0000256" key="3">
    <source>
        <dbReference type="ARBA" id="ARBA00022884"/>
    </source>
</evidence>
<dbReference type="InterPro" id="IPR000235">
    <property type="entry name" value="Ribosomal_uS7"/>
</dbReference>
<keyword evidence="5 6" id="KW-0687">Ribonucleoprotein</keyword>
<keyword evidence="9" id="KW-1185">Reference proteome</keyword>
<reference evidence="9" key="1">
    <citation type="submission" date="2014-07" db="EMBL/GenBank/DDBJ databases">
        <authorList>
            <person name="Santos-Garcia D."/>
        </authorList>
    </citation>
    <scope>NUCLEOTIDE SEQUENCE [LARGE SCALE GENOMIC DNA]</scope>
</reference>
<dbReference type="AlphaFoldDB" id="A0A078KDS8"/>
<gene>
    <name evidence="6 8" type="primary">rpsG</name>
    <name evidence="8" type="ORF">CEM_090</name>
</gene>
<keyword evidence="4 6" id="KW-0689">Ribosomal protein</keyword>
<dbReference type="PATRIC" id="fig|1495769.3.peg.80"/>
<dbReference type="PIRSF" id="PIRSF002122">
    <property type="entry name" value="RPS7p_RPS7a_RPS5e_RPS7o"/>
    <property type="match status" value="1"/>
</dbReference>
<dbReference type="Gene3D" id="1.10.455.10">
    <property type="entry name" value="Ribosomal protein S7 domain"/>
    <property type="match status" value="1"/>
</dbReference>
<dbReference type="GO" id="GO:0003735">
    <property type="term" value="F:structural constituent of ribosome"/>
    <property type="evidence" value="ECO:0007669"/>
    <property type="project" value="InterPro"/>
</dbReference>
<feature type="domain" description="Small ribosomal subunit protein uS7" evidence="7">
    <location>
        <begin position="3"/>
        <end position="149"/>
    </location>
</feature>
<dbReference type="InterPro" id="IPR036823">
    <property type="entry name" value="Ribosomal_uS7_dom_sf"/>
</dbReference>
<dbReference type="STRING" id="1495769.CEM_090"/>
<dbReference type="GO" id="GO:0015935">
    <property type="term" value="C:small ribosomal subunit"/>
    <property type="evidence" value="ECO:0007669"/>
    <property type="project" value="InterPro"/>
</dbReference>
<dbReference type="HOGENOM" id="CLU_072226_1_1_6"/>
<comment type="subunit">
    <text evidence="6">Part of the 30S ribosomal subunit. Contacts proteins S9 and S11.</text>
</comment>
<dbReference type="HAMAP" id="MF_00480_B">
    <property type="entry name" value="Ribosomal_uS7_B"/>
    <property type="match status" value="1"/>
</dbReference>
<dbReference type="PANTHER" id="PTHR11205">
    <property type="entry name" value="RIBOSOMAL PROTEIN S7"/>
    <property type="match status" value="1"/>
</dbReference>
<dbReference type="FunFam" id="1.10.455.10:FF:000001">
    <property type="entry name" value="30S ribosomal protein S7"/>
    <property type="match status" value="1"/>
</dbReference>
<organism evidence="8 9">
    <name type="scientific">Candidatus Johnevansia muelleri</name>
    <dbReference type="NCBI Taxonomy" id="1495769"/>
    <lineage>
        <taxon>Bacteria</taxon>
        <taxon>Pseudomonadati</taxon>
        <taxon>Pseudomonadota</taxon>
        <taxon>Gammaproteobacteria</taxon>
        <taxon>Candidatus Johnevansiales</taxon>
        <taxon>Candidatus Johnevansiaceae</taxon>
        <taxon>Candidatus Johnevansia</taxon>
    </lineage>
</organism>
<dbReference type="InterPro" id="IPR005717">
    <property type="entry name" value="Ribosomal_uS7_bac/org-type"/>
</dbReference>
<dbReference type="NCBIfam" id="TIGR01029">
    <property type="entry name" value="rpsG_bact"/>
    <property type="match status" value="1"/>
</dbReference>
<evidence type="ECO:0000259" key="7">
    <source>
        <dbReference type="Pfam" id="PF00177"/>
    </source>
</evidence>
<evidence type="ECO:0000256" key="2">
    <source>
        <dbReference type="ARBA" id="ARBA00022730"/>
    </source>
</evidence>
<dbReference type="KEGG" id="eme:CEM_090"/>
<dbReference type="OrthoDB" id="9807653at2"/>
<comment type="similarity">
    <text evidence="1 6">Belongs to the universal ribosomal protein uS7 family.</text>
</comment>
<dbReference type="Proteomes" id="UP000032420">
    <property type="component" value="Chromosome I"/>
</dbReference>
<accession>A0A078KDS8</accession>
<evidence type="ECO:0000256" key="6">
    <source>
        <dbReference type="HAMAP-Rule" id="MF_00480"/>
    </source>
</evidence>
<evidence type="ECO:0000256" key="5">
    <source>
        <dbReference type="ARBA" id="ARBA00023274"/>
    </source>
</evidence>
<dbReference type="Pfam" id="PF00177">
    <property type="entry name" value="Ribosomal_S7"/>
    <property type="match status" value="1"/>
</dbReference>
<evidence type="ECO:0000256" key="4">
    <source>
        <dbReference type="ARBA" id="ARBA00022980"/>
    </source>
</evidence>
<dbReference type="CDD" id="cd14869">
    <property type="entry name" value="uS7_Bacteria"/>
    <property type="match status" value="1"/>
</dbReference>
<keyword evidence="3 6" id="KW-0694">RNA-binding</keyword>
<sequence length="156" mass="18357">MSRRRRKYTREILHDPKFQNLRISKFINHLMIDGKKSVAQKIIYSVITKLEGYNNIAPLNLFEKSIDTIKPFLEVKSRKVGGATYQIPVEVHPERSETLAMRWIIESARSRFEKKMVNRLYNEIIDILENKGNAIKKRDSAHRMAEANKAFSHVRF</sequence>
<dbReference type="SUPFAM" id="SSF47973">
    <property type="entry name" value="Ribosomal protein S7"/>
    <property type="match status" value="1"/>
</dbReference>
<evidence type="ECO:0000256" key="1">
    <source>
        <dbReference type="ARBA" id="ARBA00007151"/>
    </source>
</evidence>
<dbReference type="EMBL" id="LM655252">
    <property type="protein sequence ID" value="CDZ16358.1"/>
    <property type="molecule type" value="Genomic_DNA"/>
</dbReference>
<name>A0A078KDS8_9GAMM</name>
<keyword evidence="2 6" id="KW-0699">rRNA-binding</keyword>
<protein>
    <recommendedName>
        <fullName evidence="6">Small ribosomal subunit protein uS7</fullName>
    </recommendedName>
</protein>
<keyword evidence="6" id="KW-0820">tRNA-binding</keyword>
<dbReference type="GO" id="GO:0000049">
    <property type="term" value="F:tRNA binding"/>
    <property type="evidence" value="ECO:0007669"/>
    <property type="project" value="UniProtKB-UniRule"/>
</dbReference>
<dbReference type="GO" id="GO:0019843">
    <property type="term" value="F:rRNA binding"/>
    <property type="evidence" value="ECO:0007669"/>
    <property type="project" value="UniProtKB-UniRule"/>
</dbReference>
<dbReference type="InterPro" id="IPR023798">
    <property type="entry name" value="Ribosomal_uS7_dom"/>
</dbReference>